<dbReference type="InterPro" id="IPR011993">
    <property type="entry name" value="PH-like_dom_sf"/>
</dbReference>
<dbReference type="CDD" id="cd16207">
    <property type="entry name" value="EFh_ScPlc1p_like"/>
    <property type="match status" value="1"/>
</dbReference>
<dbReference type="CDD" id="cd13360">
    <property type="entry name" value="PH_PLC_fungal"/>
    <property type="match status" value="1"/>
</dbReference>
<keyword evidence="2 7" id="KW-0378">Hydrolase</keyword>
<dbReference type="PANTHER" id="PTHR10336">
    <property type="entry name" value="PHOSPHOINOSITIDE-SPECIFIC PHOSPHOLIPASE C FAMILY PROTEIN"/>
    <property type="match status" value="1"/>
</dbReference>
<dbReference type="Gene3D" id="2.30.29.30">
    <property type="entry name" value="Pleckstrin-homology domain (PH domain)/Phosphotyrosine-binding domain (PTB)"/>
    <property type="match status" value="1"/>
</dbReference>
<protein>
    <recommendedName>
        <fullName evidence="1 7">Phosphoinositide phospholipase C</fullName>
        <ecNumber evidence="1 7">3.1.4.11</ecNumber>
    </recommendedName>
</protein>
<dbReference type="GO" id="GO:0051209">
    <property type="term" value="P:release of sequestered calcium ion into cytosol"/>
    <property type="evidence" value="ECO:0007669"/>
    <property type="project" value="TreeGrafter"/>
</dbReference>
<dbReference type="GeneID" id="19326375"/>
<dbReference type="EMBL" id="KB933203">
    <property type="protein sequence ID" value="EON98656.1"/>
    <property type="molecule type" value="Genomic_DNA"/>
</dbReference>
<evidence type="ECO:0000256" key="5">
    <source>
        <dbReference type="ARBA" id="ARBA00023098"/>
    </source>
</evidence>
<gene>
    <name evidence="12" type="ORF">UCRPA7_5786</name>
</gene>
<dbReference type="KEGG" id="tmn:UCRPA7_5786"/>
<dbReference type="EC" id="3.1.4.11" evidence="1 7"/>
<feature type="compositionally biased region" description="Low complexity" evidence="8">
    <location>
        <begin position="596"/>
        <end position="617"/>
    </location>
</feature>
<evidence type="ECO:0000256" key="2">
    <source>
        <dbReference type="ARBA" id="ARBA00022801"/>
    </source>
</evidence>
<dbReference type="InterPro" id="IPR037755">
    <property type="entry name" value="Plc1_PH"/>
</dbReference>
<dbReference type="Gene3D" id="2.60.40.150">
    <property type="entry name" value="C2 domain"/>
    <property type="match status" value="1"/>
</dbReference>
<dbReference type="InterPro" id="IPR011992">
    <property type="entry name" value="EF-hand-dom_pair"/>
</dbReference>
<feature type="region of interest" description="Disordered" evidence="8">
    <location>
        <begin position="571"/>
        <end position="654"/>
    </location>
</feature>
<evidence type="ECO:0000256" key="3">
    <source>
        <dbReference type="ARBA" id="ARBA00022837"/>
    </source>
</evidence>
<dbReference type="GO" id="GO:0004435">
    <property type="term" value="F:phosphatidylinositol-4,5-bisphosphate phospholipase C activity"/>
    <property type="evidence" value="ECO:0007669"/>
    <property type="project" value="UniProtKB-EC"/>
</dbReference>
<dbReference type="Pfam" id="PF00168">
    <property type="entry name" value="C2"/>
    <property type="match status" value="1"/>
</dbReference>
<dbReference type="SUPFAM" id="SSF51695">
    <property type="entry name" value="PLC-like phosphodiesterases"/>
    <property type="match status" value="1"/>
</dbReference>
<evidence type="ECO:0000256" key="8">
    <source>
        <dbReference type="SAM" id="MobiDB-lite"/>
    </source>
</evidence>
<dbReference type="GO" id="GO:0016042">
    <property type="term" value="P:lipid catabolic process"/>
    <property type="evidence" value="ECO:0007669"/>
    <property type="project" value="UniProtKB-KW"/>
</dbReference>
<dbReference type="Proteomes" id="UP000014074">
    <property type="component" value="Unassembled WGS sequence"/>
</dbReference>
<evidence type="ECO:0000256" key="4">
    <source>
        <dbReference type="ARBA" id="ARBA00022963"/>
    </source>
</evidence>
<dbReference type="PROSITE" id="PS00018">
    <property type="entry name" value="EF_HAND_1"/>
    <property type="match status" value="1"/>
</dbReference>
<proteinExistence type="predicted"/>
<dbReference type="PROSITE" id="PS50008">
    <property type="entry name" value="PIPLC_Y_DOMAIN"/>
    <property type="match status" value="1"/>
</dbReference>
<keyword evidence="6" id="KW-0807">Transducer</keyword>
<dbReference type="HOGENOM" id="CLU_002738_1_2_1"/>
<evidence type="ECO:0000259" key="10">
    <source>
        <dbReference type="PROSITE" id="PS50008"/>
    </source>
</evidence>
<evidence type="ECO:0000313" key="13">
    <source>
        <dbReference type="Proteomes" id="UP000014074"/>
    </source>
</evidence>
<reference evidence="13" key="1">
    <citation type="journal article" date="2013" name="Genome Announc.">
        <title>Draft genome sequence of the ascomycete Phaeoacremonium aleophilum strain UCR-PA7, a causal agent of the esca disease complex in grapevines.</title>
        <authorList>
            <person name="Blanco-Ulate B."/>
            <person name="Rolshausen P."/>
            <person name="Cantu D."/>
        </authorList>
    </citation>
    <scope>NUCLEOTIDE SEQUENCE [LARGE SCALE GENOMIC DNA]</scope>
    <source>
        <strain evidence="13">UCR-PA7</strain>
    </source>
</reference>
<dbReference type="SUPFAM" id="SSF50729">
    <property type="entry name" value="PH domain-like"/>
    <property type="match status" value="1"/>
</dbReference>
<feature type="region of interest" description="Disordered" evidence="8">
    <location>
        <begin position="1"/>
        <end position="68"/>
    </location>
</feature>
<dbReference type="Gene3D" id="3.20.20.190">
    <property type="entry name" value="Phosphatidylinositol (PI) phosphodiesterase"/>
    <property type="match status" value="2"/>
</dbReference>
<evidence type="ECO:0000259" key="11">
    <source>
        <dbReference type="PROSITE" id="PS50222"/>
    </source>
</evidence>
<dbReference type="PRINTS" id="PR00390">
    <property type="entry name" value="PHPHLIPASEC"/>
</dbReference>
<dbReference type="SUPFAM" id="SSF49562">
    <property type="entry name" value="C2 domain (Calcium/lipid-binding domain, CaLB)"/>
    <property type="match status" value="1"/>
</dbReference>
<dbReference type="PANTHER" id="PTHR10336:SF36">
    <property type="entry name" value="1-PHOSPHATIDYLINOSITOL 4,5-BISPHOSPHATE PHOSPHODIESTERASE BETA-4"/>
    <property type="match status" value="1"/>
</dbReference>
<dbReference type="InterPro" id="IPR017946">
    <property type="entry name" value="PLC-like_Pdiesterase_TIM-brl"/>
</dbReference>
<dbReference type="GO" id="GO:0005509">
    <property type="term" value="F:calcium ion binding"/>
    <property type="evidence" value="ECO:0007669"/>
    <property type="project" value="InterPro"/>
</dbReference>
<dbReference type="Pfam" id="PF00388">
    <property type="entry name" value="PI-PLC-X"/>
    <property type="match status" value="1"/>
</dbReference>
<feature type="domain" description="EF-hand" evidence="11">
    <location>
        <begin position="288"/>
        <end position="323"/>
    </location>
</feature>
<dbReference type="Gene3D" id="1.10.238.10">
    <property type="entry name" value="EF-hand"/>
    <property type="match status" value="1"/>
</dbReference>
<dbReference type="PROSITE" id="PS50007">
    <property type="entry name" value="PIPLC_X_DOMAIN"/>
    <property type="match status" value="1"/>
</dbReference>
<keyword evidence="13" id="KW-1185">Reference proteome</keyword>
<dbReference type="SMART" id="SM00149">
    <property type="entry name" value="PLCYc"/>
    <property type="match status" value="1"/>
</dbReference>
<dbReference type="PROSITE" id="PS50222">
    <property type="entry name" value="EF_HAND_2"/>
    <property type="match status" value="1"/>
</dbReference>
<dbReference type="eggNOG" id="KOG0169">
    <property type="taxonomic scope" value="Eukaryota"/>
</dbReference>
<dbReference type="CDD" id="cd08598">
    <property type="entry name" value="PI-PLC1c_yeast"/>
    <property type="match status" value="1"/>
</dbReference>
<evidence type="ECO:0000256" key="7">
    <source>
        <dbReference type="RuleBase" id="RU361133"/>
    </source>
</evidence>
<keyword evidence="4 7" id="KW-0442">Lipid degradation</keyword>
<dbReference type="OrthoDB" id="269822at2759"/>
<name>R8BH76_PHAM7</name>
<dbReference type="Pfam" id="PF00387">
    <property type="entry name" value="PI-PLC-Y"/>
    <property type="match status" value="1"/>
</dbReference>
<keyword evidence="5 7" id="KW-0443">Lipid metabolism</keyword>
<evidence type="ECO:0000256" key="1">
    <source>
        <dbReference type="ARBA" id="ARBA00012368"/>
    </source>
</evidence>
<dbReference type="GO" id="GO:0048015">
    <property type="term" value="P:phosphatidylinositol-mediated signaling"/>
    <property type="evidence" value="ECO:0007669"/>
    <property type="project" value="TreeGrafter"/>
</dbReference>
<evidence type="ECO:0000259" key="9">
    <source>
        <dbReference type="PROSITE" id="PS50004"/>
    </source>
</evidence>
<feature type="domain" description="PI-PLC Y-box" evidence="10">
    <location>
        <begin position="661"/>
        <end position="779"/>
    </location>
</feature>
<dbReference type="SUPFAM" id="SSF47473">
    <property type="entry name" value="EF-hand"/>
    <property type="match status" value="1"/>
</dbReference>
<sequence length="991" mass="111968">MAEIMGPNGPKTGLIRRVSNKVKNRAAHIPRPGRRQSSVHPVSRDGSVGPGIIRRGRSGSNVTAPEHGCTDSEEEFVDEKDDRVSLFGGDTPKDYSPISAAVSVTTPATAVDVTAGPVIPLALLQGTWISKVSKKSRKRVLLSLEPEAGKFSWDRNRPSKCVYIDDIKEIRVYPDISQSRKDCGIPESDQHLFFSILYAIPDKSMSKTMHLVADDEETFTNWVSTLDAISKHRQDLMSSLMAFNDKAIRAYWQKEMGKINSDRLGVIPEEEIDFSGVERVCRNLHIHVPEGSLRAKFNEADRSGTKRLSFAEFQEFVRLMKRREDVRALYREVASDIDSGMTWTEFLDFLRDVQGEVIDDSAPWEAVFAKFSRRYRPKDAGKLDNGVDETPRMSEAALAGYLTSTYNPPLVKAPQEYSLDRPMNEYFISSSHNTYLLGRQVAGNSSVEGYISALMRGCRCVEVDCWDGPDLQPIVVHGRTLTTQIQFREVINAINKYAFERSEFPLWISLEVHCNPVQQAVMTSIMVEIFGDKLVRETLDGFTDQLPPPSALKGRILIKVKKPQAIDDFKNGDVVAGRKRGNSLTSPYTKPVSMDNSPIPNSPLLSPSYSTMRRSSSNHPRVDTITEGEVQEPASSSTSDDSGEERGPTTKAKQSKITKVLGDLGVYCLGIKFRGFDDAECKSFNHILSFKERTFLKNSESKVDKRALYRHNMRHLMRVYPNQTRITSSNFDPLIYWRRGVQMAALNWQTFDFGMQLNRAMFDGGTDQSGYVLKPSEFREIQVMPNLPGEWIGKRERKNVSFSIDVISAQQLMRPANLGERRTLDPYVEVEVYLADDKRDKKENNGQAQPSRTPQKCRTQVIRENGFNPIFDKKFTFNFTTKYPDLVFIRWSVKLSQGENQQDRSPPMATFTAKLSSLKQGYRTLPLLDHNGDRYLFSTLFCRIKVDPITSVFVDYTEDGDNVNRLRSLGRTVFNRSSNISPKSSMDSGLS</sequence>
<dbReference type="SMART" id="SM00239">
    <property type="entry name" value="C2"/>
    <property type="match status" value="1"/>
</dbReference>
<dbReference type="InterPro" id="IPR002048">
    <property type="entry name" value="EF_hand_dom"/>
</dbReference>
<feature type="compositionally biased region" description="Basic residues" evidence="8">
    <location>
        <begin position="18"/>
        <end position="34"/>
    </location>
</feature>
<evidence type="ECO:0000313" key="12">
    <source>
        <dbReference type="EMBL" id="EON98656.1"/>
    </source>
</evidence>
<feature type="domain" description="C2" evidence="9">
    <location>
        <begin position="783"/>
        <end position="929"/>
    </location>
</feature>
<dbReference type="InterPro" id="IPR000909">
    <property type="entry name" value="PLipase_C_PInositol-sp_X_dom"/>
</dbReference>
<dbReference type="RefSeq" id="XP_007916521.1">
    <property type="nucleotide sequence ID" value="XM_007918330.1"/>
</dbReference>
<dbReference type="InterPro" id="IPR000008">
    <property type="entry name" value="C2_dom"/>
</dbReference>
<evidence type="ECO:0000256" key="6">
    <source>
        <dbReference type="ARBA" id="ARBA00023224"/>
    </source>
</evidence>
<dbReference type="SMART" id="SM00148">
    <property type="entry name" value="PLCXc"/>
    <property type="match status" value="1"/>
</dbReference>
<dbReference type="InterPro" id="IPR035892">
    <property type="entry name" value="C2_domain_sf"/>
</dbReference>
<keyword evidence="3" id="KW-0106">Calcium</keyword>
<dbReference type="InterPro" id="IPR001192">
    <property type="entry name" value="PI-PLC_fam"/>
</dbReference>
<dbReference type="AlphaFoldDB" id="R8BH76"/>
<dbReference type="PROSITE" id="PS50004">
    <property type="entry name" value="C2"/>
    <property type="match status" value="1"/>
</dbReference>
<dbReference type="InterPro" id="IPR001711">
    <property type="entry name" value="PLipase_C_Pinositol-sp_Y"/>
</dbReference>
<dbReference type="InterPro" id="IPR018247">
    <property type="entry name" value="EF_Hand_1_Ca_BS"/>
</dbReference>
<accession>R8BH76</accession>
<organism evidence="12 13">
    <name type="scientific">Phaeoacremonium minimum (strain UCR-PA7)</name>
    <name type="common">Esca disease fungus</name>
    <name type="synonym">Togninia minima</name>
    <dbReference type="NCBI Taxonomy" id="1286976"/>
    <lineage>
        <taxon>Eukaryota</taxon>
        <taxon>Fungi</taxon>
        <taxon>Dikarya</taxon>
        <taxon>Ascomycota</taxon>
        <taxon>Pezizomycotina</taxon>
        <taxon>Sordariomycetes</taxon>
        <taxon>Sordariomycetidae</taxon>
        <taxon>Togniniales</taxon>
        <taxon>Togniniaceae</taxon>
        <taxon>Phaeoacremonium</taxon>
    </lineage>
</organism>
<comment type="catalytic activity">
    <reaction evidence="7">
        <text>a 1,2-diacyl-sn-glycero-3-phospho-(1D-myo-inositol-4,5-bisphosphate) + H2O = 1D-myo-inositol 1,4,5-trisphosphate + a 1,2-diacyl-sn-glycerol + H(+)</text>
        <dbReference type="Rhea" id="RHEA:33179"/>
        <dbReference type="ChEBI" id="CHEBI:15377"/>
        <dbReference type="ChEBI" id="CHEBI:15378"/>
        <dbReference type="ChEBI" id="CHEBI:17815"/>
        <dbReference type="ChEBI" id="CHEBI:58456"/>
        <dbReference type="ChEBI" id="CHEBI:203600"/>
        <dbReference type="EC" id="3.1.4.11"/>
    </reaction>
</comment>
<dbReference type="CDD" id="cd00275">
    <property type="entry name" value="C2_PLC_like"/>
    <property type="match status" value="1"/>
</dbReference>